<dbReference type="VEuPathDB" id="FungiDB:PV07_01797"/>
<name>A0A0D2A466_9EURO</name>
<keyword evidence="2" id="KW-1185">Reference proteome</keyword>
<evidence type="ECO:0000313" key="2">
    <source>
        <dbReference type="Proteomes" id="UP000054466"/>
    </source>
</evidence>
<dbReference type="AlphaFoldDB" id="A0A0D2A466"/>
<sequence length="174" mass="20134">MRFVRILNVRLAICVRAMDRATFLRASFFRRCTTSMSAKFTSTTLQPKSGRGCRCPSRRNLNHIFRSLRQFRRHALTRRSVSFYMFWIEETKRQSLSPLPICSNSSLGPREPQVWASDDAETHRWVLVGLSMIPSLPTRGCRIFLFLRDEIPLPHCCFPSSLLTFSATSNSSRQ</sequence>
<reference evidence="1 2" key="1">
    <citation type="submission" date="2015-01" db="EMBL/GenBank/DDBJ databases">
        <title>The Genome Sequence of Cladophialophora immunda CBS83496.</title>
        <authorList>
            <consortium name="The Broad Institute Genomics Platform"/>
            <person name="Cuomo C."/>
            <person name="de Hoog S."/>
            <person name="Gorbushina A."/>
            <person name="Stielow B."/>
            <person name="Teixiera M."/>
            <person name="Abouelleil A."/>
            <person name="Chapman S.B."/>
            <person name="Priest M."/>
            <person name="Young S.K."/>
            <person name="Wortman J."/>
            <person name="Nusbaum C."/>
            <person name="Birren B."/>
        </authorList>
    </citation>
    <scope>NUCLEOTIDE SEQUENCE [LARGE SCALE GENOMIC DNA]</scope>
    <source>
        <strain evidence="1 2">CBS 83496</strain>
    </source>
</reference>
<gene>
    <name evidence="1" type="ORF">PV07_01797</name>
</gene>
<dbReference type="RefSeq" id="XP_016255292.1">
    <property type="nucleotide sequence ID" value="XM_016388364.1"/>
</dbReference>
<dbReference type="Proteomes" id="UP000054466">
    <property type="component" value="Unassembled WGS sequence"/>
</dbReference>
<dbReference type="HOGENOM" id="CLU_1539845_0_0_1"/>
<dbReference type="GeneID" id="27340991"/>
<organism evidence="1 2">
    <name type="scientific">Cladophialophora immunda</name>
    <dbReference type="NCBI Taxonomy" id="569365"/>
    <lineage>
        <taxon>Eukaryota</taxon>
        <taxon>Fungi</taxon>
        <taxon>Dikarya</taxon>
        <taxon>Ascomycota</taxon>
        <taxon>Pezizomycotina</taxon>
        <taxon>Eurotiomycetes</taxon>
        <taxon>Chaetothyriomycetidae</taxon>
        <taxon>Chaetothyriales</taxon>
        <taxon>Herpotrichiellaceae</taxon>
        <taxon>Cladophialophora</taxon>
    </lineage>
</organism>
<evidence type="ECO:0000313" key="1">
    <source>
        <dbReference type="EMBL" id="KIW35076.1"/>
    </source>
</evidence>
<dbReference type="EMBL" id="KN847040">
    <property type="protein sequence ID" value="KIW35076.1"/>
    <property type="molecule type" value="Genomic_DNA"/>
</dbReference>
<protein>
    <submittedName>
        <fullName evidence="1">Uncharacterized protein</fullName>
    </submittedName>
</protein>
<accession>A0A0D2A466</accession>
<proteinExistence type="predicted"/>